<evidence type="ECO:0000259" key="1">
    <source>
        <dbReference type="Pfam" id="PF03886"/>
    </source>
</evidence>
<dbReference type="Proteomes" id="UP000199603">
    <property type="component" value="Unassembled WGS sequence"/>
</dbReference>
<dbReference type="SUPFAM" id="SSF159594">
    <property type="entry name" value="XCC0632-like"/>
    <property type="match status" value="1"/>
</dbReference>
<dbReference type="Pfam" id="PF03886">
    <property type="entry name" value="ABC_trans_aux"/>
    <property type="match status" value="1"/>
</dbReference>
<evidence type="ECO:0000313" key="3">
    <source>
        <dbReference type="Proteomes" id="UP000199603"/>
    </source>
</evidence>
<feature type="domain" description="ABC-type transport auxiliary lipoprotein component" evidence="1">
    <location>
        <begin position="57"/>
        <end position="198"/>
    </location>
</feature>
<keyword evidence="3" id="KW-1185">Reference proteome</keyword>
<accession>A0A1G6TYE0</accession>
<keyword evidence="2" id="KW-0449">Lipoprotein</keyword>
<name>A0A1G6TYE0_9GAMM</name>
<dbReference type="STRING" id="265719.SAMN04488509_10271"/>
<gene>
    <name evidence="2" type="ORF">SAMN04488509_10271</name>
</gene>
<dbReference type="InterPro" id="IPR005586">
    <property type="entry name" value="ABC_trans_aux"/>
</dbReference>
<dbReference type="RefSeq" id="WP_091239639.1">
    <property type="nucleotide sequence ID" value="NZ_FNAG01000002.1"/>
</dbReference>
<organism evidence="2 3">
    <name type="scientific">Aquimonas voraii</name>
    <dbReference type="NCBI Taxonomy" id="265719"/>
    <lineage>
        <taxon>Bacteria</taxon>
        <taxon>Pseudomonadati</taxon>
        <taxon>Pseudomonadota</taxon>
        <taxon>Gammaproteobacteria</taxon>
        <taxon>Lysobacterales</taxon>
        <taxon>Lysobacteraceae</taxon>
        <taxon>Aquimonas</taxon>
    </lineage>
</organism>
<dbReference type="AlphaFoldDB" id="A0A1G6TYE0"/>
<reference evidence="2 3" key="1">
    <citation type="submission" date="2016-10" db="EMBL/GenBank/DDBJ databases">
        <authorList>
            <person name="de Groot N.N."/>
        </authorList>
    </citation>
    <scope>NUCLEOTIDE SEQUENCE [LARGE SCALE GENOMIC DNA]</scope>
    <source>
        <strain evidence="2 3">DSM 16957</strain>
    </source>
</reference>
<sequence>MNPRPLSSLRGTGWRSLILLLVAALTGCASAPGIPETTWHRLPASERAAAFTQVSALPLVVQRLEADGLHADQALLYALDPQGQRLRAYHYNLWVDPPGYLLQRRLIQQLQAAGAADRVTDQLPAGQRGLWIGGRIERFERAPTEDAGYEARVTFRLRANPRDGRLPLVEGVYAAAVRAENDSLAASVMALGQATDQALGHFLRDLDAALQGADR</sequence>
<dbReference type="PROSITE" id="PS51257">
    <property type="entry name" value="PROKAR_LIPOPROTEIN"/>
    <property type="match status" value="1"/>
</dbReference>
<dbReference type="Gene3D" id="3.40.50.10610">
    <property type="entry name" value="ABC-type transport auxiliary lipoprotein component"/>
    <property type="match status" value="1"/>
</dbReference>
<evidence type="ECO:0000313" key="2">
    <source>
        <dbReference type="EMBL" id="SDD34083.1"/>
    </source>
</evidence>
<protein>
    <submittedName>
        <fullName evidence="2">ABC-type transport auxiliary lipoprotein component</fullName>
    </submittedName>
</protein>
<proteinExistence type="predicted"/>
<dbReference type="EMBL" id="FNAG01000002">
    <property type="protein sequence ID" value="SDD34083.1"/>
    <property type="molecule type" value="Genomic_DNA"/>
</dbReference>
<dbReference type="OrthoDB" id="5955993at2"/>